<keyword evidence="2" id="KW-0812">Transmembrane</keyword>
<organism evidence="4 5">
    <name type="scientific">Pseudomonas zhanjiangensis</name>
    <dbReference type="NCBI Taxonomy" id="3239015"/>
    <lineage>
        <taxon>Bacteria</taxon>
        <taxon>Pseudomonadati</taxon>
        <taxon>Pseudomonadota</taxon>
        <taxon>Gammaproteobacteria</taxon>
        <taxon>Pseudomonadales</taxon>
        <taxon>Pseudomonadaceae</taxon>
        <taxon>Pseudomonas</taxon>
    </lineage>
</organism>
<gene>
    <name evidence="4" type="ORF">AB5S05_11550</name>
</gene>
<evidence type="ECO:0000256" key="2">
    <source>
        <dbReference type="SAM" id="Phobius"/>
    </source>
</evidence>
<feature type="transmembrane region" description="Helical" evidence="2">
    <location>
        <begin position="55"/>
        <end position="74"/>
    </location>
</feature>
<evidence type="ECO:0000259" key="3">
    <source>
        <dbReference type="Pfam" id="PF02237"/>
    </source>
</evidence>
<keyword evidence="2" id="KW-0472">Membrane</keyword>
<feature type="compositionally biased region" description="Low complexity" evidence="1">
    <location>
        <begin position="317"/>
        <end position="334"/>
    </location>
</feature>
<dbReference type="RefSeq" id="WP_369287673.1">
    <property type="nucleotide sequence ID" value="NZ_JBFTEG010000008.1"/>
</dbReference>
<keyword evidence="2" id="KW-1133">Transmembrane helix</keyword>
<feature type="domain" description="Biotin protein ligase C-terminal" evidence="3">
    <location>
        <begin position="369"/>
        <end position="393"/>
    </location>
</feature>
<sequence length="418" mass="46431">MDALLILGGLLLILAGLVWLVVRAFGTGLLWGWASLLPPLTLLYVVRHWRRARKALALCALGFIPLVVGLALLASHDAERLEAILSLRWLEPETKAAADLAIDLRGELNGQPFEPRQGELVDGVLRLSEGQDFFARKELLIRLPQPIKGGVRLDLLPGDEGPWPEVEISWLELEQELPEARRLTRGYSLHLDLQPLPPNKLTGDFHLVLPPRFKTTLSGKVELFTNGLRFRDGQVDRRVDSLDTLAYVIEDYLQRRFATRLVQLQPLPAVMLPARSLELVVEARIDGQPQQLPIQLTKRESRGWAVQGDSFKPLAAPGSVAPASAPSAASAGEASSERVARPLDRRLRFSLEGLLRSPSRYQNLSMRVATERGNTAEGRFQGIDADGRIILRQRLSGTGEASYSLRPEEVVRIELLEP</sequence>
<evidence type="ECO:0000313" key="5">
    <source>
        <dbReference type="Proteomes" id="UP001560296"/>
    </source>
</evidence>
<feature type="transmembrane region" description="Helical" evidence="2">
    <location>
        <begin position="30"/>
        <end position="46"/>
    </location>
</feature>
<dbReference type="Proteomes" id="UP001560296">
    <property type="component" value="Unassembled WGS sequence"/>
</dbReference>
<keyword evidence="5" id="KW-1185">Reference proteome</keyword>
<proteinExistence type="predicted"/>
<reference evidence="4 5" key="1">
    <citation type="submission" date="2024-07" db="EMBL/GenBank/DDBJ databases">
        <authorList>
            <person name="Li M."/>
        </authorList>
    </citation>
    <scope>NUCLEOTIDE SEQUENCE [LARGE SCALE GENOMIC DNA]</scope>
    <source>
        <strain evidence="4 5">25A3E</strain>
    </source>
</reference>
<accession>A0ABV3YXB0</accession>
<name>A0ABV3YXB0_9PSED</name>
<dbReference type="EMBL" id="JBFTEG010000008">
    <property type="protein sequence ID" value="MEX6502702.1"/>
    <property type="molecule type" value="Genomic_DNA"/>
</dbReference>
<dbReference type="InterPro" id="IPR003142">
    <property type="entry name" value="BPL_C"/>
</dbReference>
<dbReference type="Pfam" id="PF02237">
    <property type="entry name" value="BPL_C"/>
    <property type="match status" value="1"/>
</dbReference>
<evidence type="ECO:0000256" key="1">
    <source>
        <dbReference type="SAM" id="MobiDB-lite"/>
    </source>
</evidence>
<evidence type="ECO:0000313" key="4">
    <source>
        <dbReference type="EMBL" id="MEX6502702.1"/>
    </source>
</evidence>
<feature type="region of interest" description="Disordered" evidence="1">
    <location>
        <begin position="317"/>
        <end position="337"/>
    </location>
</feature>
<comment type="caution">
    <text evidence="4">The sequence shown here is derived from an EMBL/GenBank/DDBJ whole genome shotgun (WGS) entry which is preliminary data.</text>
</comment>
<protein>
    <submittedName>
        <fullName evidence="4">MFS transporter</fullName>
    </submittedName>
</protein>